<keyword evidence="4" id="KW-1185">Reference proteome</keyword>
<protein>
    <recommendedName>
        <fullName evidence="2">CRISPR type III-associated protein domain-containing protein</fullName>
    </recommendedName>
</protein>
<dbReference type="GO" id="GO:0051607">
    <property type="term" value="P:defense response to virus"/>
    <property type="evidence" value="ECO:0007669"/>
    <property type="project" value="UniProtKB-KW"/>
</dbReference>
<evidence type="ECO:0000313" key="4">
    <source>
        <dbReference type="Proteomes" id="UP000509301"/>
    </source>
</evidence>
<reference evidence="3 4" key="1">
    <citation type="submission" date="2020-02" db="EMBL/GenBank/DDBJ databases">
        <title>Comparative genome analysis reveals the metabolism and evolution of the thermophilic archaeal genus Metallosphaera.</title>
        <authorList>
            <person name="Jiang C."/>
        </authorList>
    </citation>
    <scope>NUCLEOTIDE SEQUENCE [LARGE SCALE GENOMIC DNA]</scope>
    <source>
        <strain evidence="3 4">Ric-A</strain>
    </source>
</reference>
<feature type="domain" description="CRISPR type III-associated protein" evidence="2">
    <location>
        <begin position="14"/>
        <end position="303"/>
    </location>
</feature>
<sequence length="372" mass="42259">MSISSDLQSHTYRLRLKTRTHVGGGPQARPSIIDLKVWRARTGNGEDKLAIPSSTIKGVMRTRFENEVRRKTFEAIKKSYGSLEDFLYCFLKQFTANVMNYSIDSLKEDLKKVIPKNNRLYSGYYGLGTELPSFLDLHDEELSALVSVSVYDFFPIICDPTSQLSCLSDKDLLGISENEMTMFTLLLQIALAKKLPFSSETCTSCEIFGANGLISAIKVSDFIAITNIPVIPVQARISVDRLMRAVSQAKLFSAEYIPEDIEFKGRIELMRRVPYLSQLDSILDNLANLIQRVGRWESLGFGEVEVLDVMNRDDRFIIHVIRSYIDYYKQNFENSVKKVNFILEGENRDKIINAMNLGKSIIEKIEEGLGRS</sequence>
<evidence type="ECO:0000259" key="2">
    <source>
        <dbReference type="Pfam" id="PF03787"/>
    </source>
</evidence>
<proteinExistence type="predicted"/>
<dbReference type="Pfam" id="PF03787">
    <property type="entry name" value="RAMPs"/>
    <property type="match status" value="1"/>
</dbReference>
<dbReference type="Proteomes" id="UP000509301">
    <property type="component" value="Chromosome"/>
</dbReference>
<evidence type="ECO:0000256" key="1">
    <source>
        <dbReference type="ARBA" id="ARBA00023118"/>
    </source>
</evidence>
<dbReference type="GeneID" id="55642356"/>
<keyword evidence="1" id="KW-0051">Antiviral defense</keyword>
<organism evidence="3 4">
    <name type="scientific">Metallosphaera tengchongensis</name>
    <dbReference type="NCBI Taxonomy" id="1532350"/>
    <lineage>
        <taxon>Archaea</taxon>
        <taxon>Thermoproteota</taxon>
        <taxon>Thermoprotei</taxon>
        <taxon>Sulfolobales</taxon>
        <taxon>Sulfolobaceae</taxon>
        <taxon>Metallosphaera</taxon>
    </lineage>
</organism>
<dbReference type="KEGG" id="mten:GWK48_10395"/>
<dbReference type="AlphaFoldDB" id="A0A6N0NVJ2"/>
<dbReference type="EMBL" id="CP049074">
    <property type="protein sequence ID" value="QKR00742.1"/>
    <property type="molecule type" value="Genomic_DNA"/>
</dbReference>
<gene>
    <name evidence="3" type="ORF">GWK48_10395</name>
</gene>
<evidence type="ECO:0000313" key="3">
    <source>
        <dbReference type="EMBL" id="QKR00742.1"/>
    </source>
</evidence>
<name>A0A6N0NVJ2_9CREN</name>
<dbReference type="RefSeq" id="WP_174632058.1">
    <property type="nucleotide sequence ID" value="NZ_CP049074.1"/>
</dbReference>
<accession>A0A6N0NVJ2</accession>
<dbReference type="InterPro" id="IPR005537">
    <property type="entry name" value="RAMP_III_fam"/>
</dbReference>